<proteinExistence type="predicted"/>
<dbReference type="Proteomes" id="UP000551878">
    <property type="component" value="Unassembled WGS sequence"/>
</dbReference>
<feature type="domain" description="Reverse transcriptase" evidence="1">
    <location>
        <begin position="89"/>
        <end position="315"/>
    </location>
</feature>
<accession>A0A840QU84</accession>
<keyword evidence="2" id="KW-0695">RNA-directed DNA polymerase</keyword>
<dbReference type="InterPro" id="IPR030931">
    <property type="entry name" value="Group_II_RT_mat"/>
</dbReference>
<evidence type="ECO:0000313" key="3">
    <source>
        <dbReference type="Proteomes" id="UP000551878"/>
    </source>
</evidence>
<dbReference type="InterPro" id="IPR043128">
    <property type="entry name" value="Rev_trsase/Diguanyl_cyclase"/>
</dbReference>
<comment type="caution">
    <text evidence="2">The sequence shown here is derived from an EMBL/GenBank/DDBJ whole genome shotgun (WGS) entry which is preliminary data.</text>
</comment>
<protein>
    <submittedName>
        <fullName evidence="2">Group II intron reverse transcriptase/maturase</fullName>
    </submittedName>
</protein>
<dbReference type="CDD" id="cd01651">
    <property type="entry name" value="RT_G2_intron"/>
    <property type="match status" value="1"/>
</dbReference>
<dbReference type="Pfam" id="PF08388">
    <property type="entry name" value="GIIM"/>
    <property type="match status" value="1"/>
</dbReference>
<dbReference type="Pfam" id="PF00078">
    <property type="entry name" value="RVT_1"/>
    <property type="match status" value="1"/>
</dbReference>
<dbReference type="RefSeq" id="WP_184665514.1">
    <property type="nucleotide sequence ID" value="NZ_JACHHB010000028.1"/>
</dbReference>
<feature type="non-terminal residue" evidence="2">
    <location>
        <position position="374"/>
    </location>
</feature>
<dbReference type="EMBL" id="JACHHB010000028">
    <property type="protein sequence ID" value="MBB5175116.1"/>
    <property type="molecule type" value="Genomic_DNA"/>
</dbReference>
<gene>
    <name evidence="2" type="ORF">HNQ41_003348</name>
</gene>
<sequence length="374" mass="42798">MHRPQTTSRDGCLQEGTLEAKSNAGVCSILRGEKKSQDGEPSELMRKLVSRENLGHAFKRVKQKKGSAGIDGVTTHEIHSYFAEHHRSIVLSLKDGSYEPRPVKRVSIPKDNGDKRELGIPTVRDRVIQQALVQVITPYIDPHFSENSYGFRPGRSAHDAITKAKSYHEEGYRYVVDIDLKQYFDTVNHDKLMHLVSEFIQDRMILKLIRKFLVSGVKIGDHVHPSETGTPQGGNLSPLLSNIYLHELDKEIEKRGHRFVRYADDCNIYVKSRKAGERVLNSITTFLENKLRLTVNREKSAVGTPTRRKFLGFCLQSLPRGRSGIRTHIKAKHRLEKKVRFLLSRKRPGNVREIIKEVNEVLRGWIAYYGISRM</sequence>
<dbReference type="InterPro" id="IPR013597">
    <property type="entry name" value="Mat_intron_G2"/>
</dbReference>
<evidence type="ECO:0000313" key="2">
    <source>
        <dbReference type="EMBL" id="MBB5175116.1"/>
    </source>
</evidence>
<dbReference type="AlphaFoldDB" id="A0A840QU84"/>
<reference evidence="2 3" key="1">
    <citation type="submission" date="2020-08" db="EMBL/GenBank/DDBJ databases">
        <title>Genomic Encyclopedia of Type Strains, Phase IV (KMG-IV): sequencing the most valuable type-strain genomes for metagenomic binning, comparative biology and taxonomic classification.</title>
        <authorList>
            <person name="Goeker M."/>
        </authorList>
    </citation>
    <scope>NUCLEOTIDE SEQUENCE [LARGE SCALE GENOMIC DNA]</scope>
    <source>
        <strain evidence="2 3">DSM 24696</strain>
    </source>
</reference>
<dbReference type="InterPro" id="IPR043502">
    <property type="entry name" value="DNA/RNA_pol_sf"/>
</dbReference>
<organism evidence="2 3">
    <name type="scientific">Texcoconibacillus texcoconensis</name>
    <dbReference type="NCBI Taxonomy" id="1095777"/>
    <lineage>
        <taxon>Bacteria</taxon>
        <taxon>Bacillati</taxon>
        <taxon>Bacillota</taxon>
        <taxon>Bacilli</taxon>
        <taxon>Bacillales</taxon>
        <taxon>Bacillaceae</taxon>
        <taxon>Texcoconibacillus</taxon>
    </lineage>
</organism>
<dbReference type="InterPro" id="IPR051083">
    <property type="entry name" value="GrpII_Intron_Splice-Mob/Def"/>
</dbReference>
<dbReference type="InterPro" id="IPR000477">
    <property type="entry name" value="RT_dom"/>
</dbReference>
<dbReference type="GO" id="GO:0003964">
    <property type="term" value="F:RNA-directed DNA polymerase activity"/>
    <property type="evidence" value="ECO:0007669"/>
    <property type="project" value="UniProtKB-KW"/>
</dbReference>
<keyword evidence="2" id="KW-0808">Transferase</keyword>
<dbReference type="PANTHER" id="PTHR34047:SF8">
    <property type="entry name" value="PROTEIN YKFC"/>
    <property type="match status" value="1"/>
</dbReference>
<dbReference type="NCBIfam" id="TIGR04416">
    <property type="entry name" value="group_II_RT_mat"/>
    <property type="match status" value="1"/>
</dbReference>
<name>A0A840QU84_9BACI</name>
<dbReference type="SUPFAM" id="SSF56672">
    <property type="entry name" value="DNA/RNA polymerases"/>
    <property type="match status" value="1"/>
</dbReference>
<dbReference type="PANTHER" id="PTHR34047">
    <property type="entry name" value="NUCLEAR INTRON MATURASE 1, MITOCHONDRIAL-RELATED"/>
    <property type="match status" value="1"/>
</dbReference>
<keyword evidence="3" id="KW-1185">Reference proteome</keyword>
<dbReference type="PROSITE" id="PS50878">
    <property type="entry name" value="RT_POL"/>
    <property type="match status" value="1"/>
</dbReference>
<dbReference type="Gene3D" id="3.30.70.270">
    <property type="match status" value="1"/>
</dbReference>
<evidence type="ECO:0000259" key="1">
    <source>
        <dbReference type="PROSITE" id="PS50878"/>
    </source>
</evidence>
<keyword evidence="2" id="KW-0548">Nucleotidyltransferase</keyword>